<dbReference type="GeneID" id="54557539"/>
<dbReference type="RefSeq" id="XP_033672554.1">
    <property type="nucleotide sequence ID" value="XM_033804267.1"/>
</dbReference>
<reference evidence="1" key="1">
    <citation type="journal article" date="2020" name="Stud. Mycol.">
        <title>101 Dothideomycetes genomes: a test case for predicting lifestyles and emergence of pathogens.</title>
        <authorList>
            <person name="Haridas S."/>
            <person name="Albert R."/>
            <person name="Binder M."/>
            <person name="Bloem J."/>
            <person name="Labutti K."/>
            <person name="Salamov A."/>
            <person name="Andreopoulos B."/>
            <person name="Baker S."/>
            <person name="Barry K."/>
            <person name="Bills G."/>
            <person name="Bluhm B."/>
            <person name="Cannon C."/>
            <person name="Castanera R."/>
            <person name="Culley D."/>
            <person name="Daum C."/>
            <person name="Ezra D."/>
            <person name="Gonzalez J."/>
            <person name="Henrissat B."/>
            <person name="Kuo A."/>
            <person name="Liang C."/>
            <person name="Lipzen A."/>
            <person name="Lutzoni F."/>
            <person name="Magnuson J."/>
            <person name="Mondo S."/>
            <person name="Nolan M."/>
            <person name="Ohm R."/>
            <person name="Pangilinan J."/>
            <person name="Park H.-J."/>
            <person name="Ramirez L."/>
            <person name="Alfaro M."/>
            <person name="Sun H."/>
            <person name="Tritt A."/>
            <person name="Yoshinaga Y."/>
            <person name="Zwiers L.-H."/>
            <person name="Turgeon B."/>
            <person name="Goodwin S."/>
            <person name="Spatafora J."/>
            <person name="Crous P."/>
            <person name="Grigoriev I."/>
        </authorList>
    </citation>
    <scope>NUCLEOTIDE SEQUENCE</scope>
    <source>
        <strain evidence="1">ATCC 36951</strain>
    </source>
</reference>
<gene>
    <name evidence="1" type="ORF">M409DRAFT_17902</name>
</gene>
<dbReference type="AlphaFoldDB" id="A0A6A6CXA7"/>
<sequence>MVDFTSLPAEVKLGIMEHTRGFDNLANLCDTTRELSTLFKLFQRQIVASVSRNYPEISANFTQDIFRADNHMDAVVTVLAPGLDGKPLTTYRVAEEEPCCVDKTEKLRPYHDINLELSAIVEMCMASKAGIYGPLFDTPLTPPRRIYTKALYELVHILVLAGGMERHGIDSKNPKFHHPSPREIVVGKRLNQPMNVAKMSFVIQSLQKLPFDELVTVGDILLVVRDQMRQKSTCGSTPYADNRLFKLLCDCQTNGDMCAMLLLAHLWVLIREHTHRDNTVFTRHRVTYKMAQDEVFKRVAKYIDTRMFHGEGLVRLGELRKVETAYRMPWRDVRVIAMADVYEALGT</sequence>
<accession>A0A6A6CXA7</accession>
<evidence type="ECO:0000313" key="1">
    <source>
        <dbReference type="EMBL" id="KAF2171665.1"/>
    </source>
</evidence>
<dbReference type="Proteomes" id="UP000799537">
    <property type="component" value="Unassembled WGS sequence"/>
</dbReference>
<keyword evidence="2" id="KW-1185">Reference proteome</keyword>
<evidence type="ECO:0000313" key="2">
    <source>
        <dbReference type="Proteomes" id="UP000799537"/>
    </source>
</evidence>
<protein>
    <submittedName>
        <fullName evidence="1">Uncharacterized protein</fullName>
    </submittedName>
</protein>
<organism evidence="1 2">
    <name type="scientific">Zasmidium cellare ATCC 36951</name>
    <dbReference type="NCBI Taxonomy" id="1080233"/>
    <lineage>
        <taxon>Eukaryota</taxon>
        <taxon>Fungi</taxon>
        <taxon>Dikarya</taxon>
        <taxon>Ascomycota</taxon>
        <taxon>Pezizomycotina</taxon>
        <taxon>Dothideomycetes</taxon>
        <taxon>Dothideomycetidae</taxon>
        <taxon>Mycosphaerellales</taxon>
        <taxon>Mycosphaerellaceae</taxon>
        <taxon>Zasmidium</taxon>
    </lineage>
</organism>
<proteinExistence type="predicted"/>
<name>A0A6A6CXA7_ZASCE</name>
<dbReference type="EMBL" id="ML993582">
    <property type="protein sequence ID" value="KAF2171665.1"/>
    <property type="molecule type" value="Genomic_DNA"/>
</dbReference>